<organism evidence="2 3">
    <name type="scientific">Leishmania tarentolae</name>
    <name type="common">Sauroleishmania tarentolae</name>
    <dbReference type="NCBI Taxonomy" id="5689"/>
    <lineage>
        <taxon>Eukaryota</taxon>
        <taxon>Discoba</taxon>
        <taxon>Euglenozoa</taxon>
        <taxon>Kinetoplastea</taxon>
        <taxon>Metakinetoplastina</taxon>
        <taxon>Trypanosomatida</taxon>
        <taxon>Trypanosomatidae</taxon>
        <taxon>Leishmaniinae</taxon>
        <taxon>Leishmania</taxon>
        <taxon>lizard Leishmania</taxon>
    </lineage>
</organism>
<evidence type="ECO:0007829" key="4">
    <source>
        <dbReference type="PDB" id="9E78"/>
    </source>
</evidence>
<reference evidence="2" key="1">
    <citation type="submission" date="2019-11" db="EMBL/GenBank/DDBJ databases">
        <title>Leishmania tarentolae CDS.</title>
        <authorList>
            <person name="Goto Y."/>
            <person name="Yamagishi J."/>
        </authorList>
    </citation>
    <scope>NUCLEOTIDE SEQUENCE [LARGE SCALE GENOMIC DNA]</scope>
    <source>
        <strain evidence="2">Parrot Tar II</strain>
    </source>
</reference>
<proteinExistence type="evidence at protein level"/>
<keyword evidence="4" id="KW-0002">3D-structure</keyword>
<dbReference type="AlphaFoldDB" id="A0A640KR52"/>
<reference evidence="4" key="2">
    <citation type="journal article" date="2025" name="Science">
        <title>Evolutionary adaptations of doublet microtubules in trypanosomatid parasites.</title>
        <authorList>
            <person name="Doran M.H."/>
            <person name="Niu Q."/>
            <person name="Zeng J."/>
            <person name="Beneke T."/>
            <person name="Smith J."/>
            <person name="Ren P."/>
            <person name="Fochler S."/>
            <person name="Coscia A."/>
            <person name="Hoog J.L."/>
            <person name="Meleppattu S."/>
            <person name="Lishko P.V."/>
            <person name="Wheeler R.J."/>
            <person name="Gluenz E."/>
            <person name="Zhang R."/>
            <person name="Brown A."/>
        </authorList>
    </citation>
    <scope>STRUCTURE BY ELECTRON MICROSCOPY (2.90 ANGSTROMS) OF 94-370</scope>
</reference>
<dbReference type="OrthoDB" id="271562at2759"/>
<keyword evidence="3" id="KW-1185">Reference proteome</keyword>
<comment type="caution">
    <text evidence="2">The sequence shown here is derived from an EMBL/GenBank/DDBJ whole genome shotgun (WGS) entry which is preliminary data.</text>
</comment>
<protein>
    <submittedName>
        <fullName evidence="2">Uncharacterized protein</fullName>
    </submittedName>
</protein>
<evidence type="ECO:0000256" key="1">
    <source>
        <dbReference type="SAM" id="MobiDB-lite"/>
    </source>
</evidence>
<gene>
    <name evidence="2" type="ORF">LtaPh_3416500</name>
</gene>
<dbReference type="PDB" id="9E78">
    <property type="method" value="EM"/>
    <property type="resolution" value="2.90 A"/>
    <property type="chains" value="0f/0g=94-370"/>
</dbReference>
<dbReference type="Proteomes" id="UP000419144">
    <property type="component" value="Unassembled WGS sequence"/>
</dbReference>
<dbReference type="VEuPathDB" id="TriTrypDB:LtaPh_3416500"/>
<sequence length="370" mass="40808">MVSHHSHHLAAHALHLRLCHPSCRVFCLVGFANYCTPVKFCCTPPSPPSPKSSRLQSSSSLHPLDCLPRLLHSSLHYARYIRLHPRFSKPQAAMATLATGEQSVKSAYHCATLLDNWAEDRHQFGQPVPTTSHADGFDPNTTYSASYKSLTEAQIAEAKPPGCFAAEAPRMLLFHHGDIGNIETYCYATSELAHTDRKKQVYTNDEVLDMPGVSTRRNKTAALQRSTMGFSTSGSGHAGTSTNGLRADEVSAAVQREAAYLQSMASTMRSTQHWANGTQDSTRDPGSETTETKTGSGYAPPRLLPMGRVAERERLLTTKNVSIDASGVYLFDNLEAYPLTSSQCVGKMTKWCDNPMHKTNLRIHYMEDDY</sequence>
<name>A0A640KR52_LEITA</name>
<feature type="compositionally biased region" description="Polar residues" evidence="1">
    <location>
        <begin position="269"/>
        <end position="280"/>
    </location>
</feature>
<evidence type="ECO:0000313" key="3">
    <source>
        <dbReference type="Proteomes" id="UP000419144"/>
    </source>
</evidence>
<dbReference type="EMDB" id="EMD-47661"/>
<accession>A0A640KR52</accession>
<evidence type="ECO:0000313" key="2">
    <source>
        <dbReference type="EMBL" id="GET92240.1"/>
    </source>
</evidence>
<dbReference type="EMBL" id="BLBS01000054">
    <property type="protein sequence ID" value="GET92240.1"/>
    <property type="molecule type" value="Genomic_DNA"/>
</dbReference>
<feature type="region of interest" description="Disordered" evidence="1">
    <location>
        <begin position="269"/>
        <end position="303"/>
    </location>
</feature>
<feature type="compositionally biased region" description="Low complexity" evidence="1">
    <location>
        <begin position="287"/>
        <end position="297"/>
    </location>
</feature>